<keyword evidence="1" id="KW-0472">Membrane</keyword>
<evidence type="ECO:0008006" key="4">
    <source>
        <dbReference type="Google" id="ProtNLM"/>
    </source>
</evidence>
<feature type="transmembrane region" description="Helical" evidence="1">
    <location>
        <begin position="249"/>
        <end position="268"/>
    </location>
</feature>
<name>D8K587_NITWC</name>
<proteinExistence type="predicted"/>
<feature type="transmembrane region" description="Helical" evidence="1">
    <location>
        <begin position="21"/>
        <end position="39"/>
    </location>
</feature>
<keyword evidence="3" id="KW-1185">Reference proteome</keyword>
<reference evidence="2 3" key="1">
    <citation type="submission" date="2010-06" db="EMBL/GenBank/DDBJ databases">
        <title>Complete sequence of chromosome of Nitrosococcus watsoni C-113.</title>
        <authorList>
            <consortium name="US DOE Joint Genome Institute"/>
            <person name="Lucas S."/>
            <person name="Copeland A."/>
            <person name="Lapidus A."/>
            <person name="Cheng J.-F."/>
            <person name="Bruce D."/>
            <person name="Goodwin L."/>
            <person name="Pitluck S."/>
            <person name="Malfatti S.A."/>
            <person name="Chain P.S.G."/>
            <person name="Land M."/>
            <person name="Hauser L."/>
            <person name="Kyrpides N."/>
            <person name="Ivanova N."/>
            <person name="Cambell M.A."/>
            <person name="Heidelberg J.F."/>
            <person name="Klotz M.G."/>
            <person name="Woyke T."/>
        </authorList>
    </citation>
    <scope>NUCLEOTIDE SEQUENCE [LARGE SCALE GENOMIC DNA]</scope>
    <source>
        <strain evidence="2 3">C-113</strain>
    </source>
</reference>
<keyword evidence="1" id="KW-0812">Transmembrane</keyword>
<sequence length="392" mass="44523">MITKRDETTLSLMSRVQKFSLFVGLIGLVLSVVGAYFQYQQFLISYLFSYIFWISISVGGLALLMIHYLTGGTWGLLIRRPLEAATWALPLMAVLFIPLAVGLSEIYVWARPGEIASNPLLQKKSWYLNASFFLIRAIIYFAIWLGIAYWLKKCSKEQGKHPEGKTVLRLQRLSGGGLILYALSVTFAAIDWVMSLVPEWTSTIFGFIFGTSQMLAAMTFAVIIAGYLSSIESLSKFFSSARFHDFGNILLMFVLLWAYLFYMEYLIIWSGNLPREISWYVPRVESSWRGVSIFLAVFYFIVPFVALLFRSFKRARRTLVGIAVIILLSSLVNAFWLVVPSLRVEGFQIYWTDLVVPIGMGGFWLAVVLWRLQNAYSILAPMPVEEAMEHGG</sequence>
<feature type="transmembrane region" description="Helical" evidence="1">
    <location>
        <begin position="204"/>
        <end position="228"/>
    </location>
</feature>
<dbReference type="RefSeq" id="WP_013220164.1">
    <property type="nucleotide sequence ID" value="NC_014315.1"/>
</dbReference>
<dbReference type="PANTHER" id="PTHR43044:SF1">
    <property type="entry name" value="QUINOL:CYTOCHROME C OXIDOREDUCTASE QUINONE-BINDING SUBUNIT 2"/>
    <property type="match status" value="1"/>
</dbReference>
<dbReference type="PANTHER" id="PTHR43044">
    <property type="match status" value="1"/>
</dbReference>
<dbReference type="EMBL" id="CP002086">
    <property type="protein sequence ID" value="ADJ28064.1"/>
    <property type="molecule type" value="Genomic_DNA"/>
</dbReference>
<evidence type="ECO:0000313" key="3">
    <source>
        <dbReference type="Proteomes" id="UP000000393"/>
    </source>
</evidence>
<feature type="transmembrane region" description="Helical" evidence="1">
    <location>
        <begin position="178"/>
        <end position="198"/>
    </location>
</feature>
<gene>
    <name evidence="2" type="ordered locus">Nwat_1130</name>
</gene>
<feature type="transmembrane region" description="Helical" evidence="1">
    <location>
        <begin position="349"/>
        <end position="372"/>
    </location>
</feature>
<dbReference type="STRING" id="105559.Nwat_1130"/>
<dbReference type="KEGG" id="nwa:Nwat_1130"/>
<dbReference type="eggNOG" id="COG4531">
    <property type="taxonomic scope" value="Bacteria"/>
</dbReference>
<dbReference type="HOGENOM" id="CLU_042661_0_0_6"/>
<feature type="transmembrane region" description="Helical" evidence="1">
    <location>
        <begin position="130"/>
        <end position="151"/>
    </location>
</feature>
<accession>D8K587</accession>
<protein>
    <recommendedName>
        <fullName evidence="4">Quinol:cytochrome c oxidoreductase quinone-binding subunit 2</fullName>
    </recommendedName>
</protein>
<feature type="transmembrane region" description="Helical" evidence="1">
    <location>
        <begin position="87"/>
        <end position="110"/>
    </location>
</feature>
<keyword evidence="1" id="KW-1133">Transmembrane helix</keyword>
<feature type="transmembrane region" description="Helical" evidence="1">
    <location>
        <begin position="45"/>
        <end position="66"/>
    </location>
</feature>
<feature type="transmembrane region" description="Helical" evidence="1">
    <location>
        <begin position="318"/>
        <end position="337"/>
    </location>
</feature>
<feature type="transmembrane region" description="Helical" evidence="1">
    <location>
        <begin position="288"/>
        <end position="309"/>
    </location>
</feature>
<evidence type="ECO:0000313" key="2">
    <source>
        <dbReference type="EMBL" id="ADJ28064.1"/>
    </source>
</evidence>
<evidence type="ECO:0000256" key="1">
    <source>
        <dbReference type="SAM" id="Phobius"/>
    </source>
</evidence>
<dbReference type="AlphaFoldDB" id="D8K587"/>
<dbReference type="Proteomes" id="UP000000393">
    <property type="component" value="Chromosome"/>
</dbReference>
<organism evidence="2 3">
    <name type="scientific">Nitrosococcus watsoni (strain C-113)</name>
    <dbReference type="NCBI Taxonomy" id="105559"/>
    <lineage>
        <taxon>Bacteria</taxon>
        <taxon>Pseudomonadati</taxon>
        <taxon>Pseudomonadota</taxon>
        <taxon>Gammaproteobacteria</taxon>
        <taxon>Chromatiales</taxon>
        <taxon>Chromatiaceae</taxon>
        <taxon>Nitrosococcus</taxon>
    </lineage>
</organism>